<reference evidence="1" key="1">
    <citation type="journal article" date="2021" name="ISME J.">
        <title>Genomic evolution of the class Acidithiobacillia: deep-branching Proteobacteria living in extreme acidic conditions.</title>
        <authorList>
            <person name="Moya-Beltran A."/>
            <person name="Beard S."/>
            <person name="Rojas-Villalobos C."/>
            <person name="Issotta F."/>
            <person name="Gallardo Y."/>
            <person name="Ulloa R."/>
            <person name="Giaveno A."/>
            <person name="Degli Esposti M."/>
            <person name="Johnson D.B."/>
            <person name="Quatrini R."/>
        </authorList>
    </citation>
    <scope>NUCLEOTIDE SEQUENCE</scope>
    <source>
        <strain evidence="1">VAN18-1</strain>
    </source>
</reference>
<evidence type="ECO:0000313" key="1">
    <source>
        <dbReference type="EMBL" id="MBU2787050.1"/>
    </source>
</evidence>
<comment type="caution">
    <text evidence="1">The sequence shown here is derived from an EMBL/GenBank/DDBJ whole genome shotgun (WGS) entry which is preliminary data.</text>
</comment>
<proteinExistence type="predicted"/>
<sequence length="143" mass="16747">MRVRREGGCRHAEVPTRLPVKLHLYTKALAFALGKTLKSMYQDCAEQFLREEPWEYGLHWRPNQDLTSGLLDRGSKTVTGWTQVNVRVRYETAIRLEALAAKEKISVSSLYYTMLYWWAWYQYPPAYERERRAKALANKGDSS</sequence>
<gene>
    <name evidence="1" type="ORF">HFQ13_02295</name>
</gene>
<accession>A0AAE2YNA4</accession>
<evidence type="ECO:0000313" key="2">
    <source>
        <dbReference type="Proteomes" id="UP001197378"/>
    </source>
</evidence>
<keyword evidence="2" id="KW-1185">Reference proteome</keyword>
<dbReference type="Proteomes" id="UP001197378">
    <property type="component" value="Unassembled WGS sequence"/>
</dbReference>
<dbReference type="EMBL" id="JAAXYO010000033">
    <property type="protein sequence ID" value="MBU2787050.1"/>
    <property type="molecule type" value="Genomic_DNA"/>
</dbReference>
<organism evidence="1 2">
    <name type="scientific">Igneacidithiobacillus copahuensis</name>
    <dbReference type="NCBI Taxonomy" id="2724909"/>
    <lineage>
        <taxon>Bacteria</taxon>
        <taxon>Pseudomonadati</taxon>
        <taxon>Pseudomonadota</taxon>
        <taxon>Acidithiobacillia</taxon>
        <taxon>Acidithiobacillales</taxon>
        <taxon>Acidithiobacillaceae</taxon>
        <taxon>Igneacidithiobacillus</taxon>
    </lineage>
</organism>
<name>A0AAE2YNA4_9PROT</name>
<dbReference type="AlphaFoldDB" id="A0AAE2YNA4"/>
<protein>
    <submittedName>
        <fullName evidence="1">Uncharacterized protein</fullName>
    </submittedName>
</protein>